<dbReference type="RefSeq" id="WP_053771733.1">
    <property type="nucleotide sequence ID" value="NZ_LIST01000003.1"/>
</dbReference>
<protein>
    <submittedName>
        <fullName evidence="2">Uncharacterized protein</fullName>
    </submittedName>
</protein>
<gene>
    <name evidence="2" type="ORF">AMR74_09000</name>
</gene>
<dbReference type="EMBL" id="LIST01000003">
    <property type="protein sequence ID" value="KOX96564.1"/>
    <property type="molecule type" value="Genomic_DNA"/>
</dbReference>
<dbReference type="Proteomes" id="UP000037747">
    <property type="component" value="Unassembled WGS sequence"/>
</dbReference>
<keyword evidence="3" id="KW-1185">Reference proteome</keyword>
<keyword evidence="1" id="KW-0472">Membrane</keyword>
<comment type="caution">
    <text evidence="2">The sequence shown here is derived from an EMBL/GenBank/DDBJ whole genome shotgun (WGS) entry which is preliminary data.</text>
</comment>
<keyword evidence="1" id="KW-0812">Transmembrane</keyword>
<dbReference type="AlphaFoldDB" id="A0A0N1IUX0"/>
<accession>A0A0N1IUX0</accession>
<dbReference type="PATRIC" id="fig|1705389.3.peg.2570"/>
<proteinExistence type="predicted"/>
<evidence type="ECO:0000256" key="1">
    <source>
        <dbReference type="SAM" id="Phobius"/>
    </source>
</evidence>
<reference evidence="2 3" key="1">
    <citation type="submission" date="2015-08" db="EMBL/GenBank/DDBJ databases">
        <title>Genomes of Isolates from Cabo Rojo, PR.</title>
        <authorList>
            <person name="Sanchez-Nieves R.L."/>
            <person name="Montalvo-Rodriguez R."/>
        </authorList>
    </citation>
    <scope>NUCLEOTIDE SEQUENCE [LARGE SCALE GENOMIC DNA]</scope>
    <source>
        <strain evidence="2 3">5</strain>
    </source>
</reference>
<sequence length="133" mass="14196">MSEQPSNTEIDIGLIAQTIFVLAVVIGIPSAFALDGQLRSLAFLILAVLLLVGFLVVGYRHARRQKSLHQHVAFLIVWFGSFSLAGRLARTASGRLPEPIPDLLAIGVTLGALWIGSRLAYGGALTRAVFGSD</sequence>
<feature type="transmembrane region" description="Helical" evidence="1">
    <location>
        <begin position="71"/>
        <end position="88"/>
    </location>
</feature>
<dbReference type="OrthoDB" id="302366at2157"/>
<name>A0A0N1IUX0_9EURY</name>
<feature type="transmembrane region" description="Helical" evidence="1">
    <location>
        <begin position="40"/>
        <end position="59"/>
    </location>
</feature>
<evidence type="ECO:0000313" key="2">
    <source>
        <dbReference type="EMBL" id="KOX96564.1"/>
    </source>
</evidence>
<keyword evidence="1" id="KW-1133">Transmembrane helix</keyword>
<feature type="transmembrane region" description="Helical" evidence="1">
    <location>
        <begin position="100"/>
        <end position="121"/>
    </location>
</feature>
<organism evidence="2 3">
    <name type="scientific">Halorubrum tropicale</name>
    <dbReference type="NCBI Taxonomy" id="1765655"/>
    <lineage>
        <taxon>Archaea</taxon>
        <taxon>Methanobacteriati</taxon>
        <taxon>Methanobacteriota</taxon>
        <taxon>Stenosarchaea group</taxon>
        <taxon>Halobacteria</taxon>
        <taxon>Halobacteriales</taxon>
        <taxon>Haloferacaceae</taxon>
        <taxon>Halorubrum</taxon>
    </lineage>
</organism>
<feature type="transmembrane region" description="Helical" evidence="1">
    <location>
        <begin position="12"/>
        <end position="34"/>
    </location>
</feature>
<evidence type="ECO:0000313" key="3">
    <source>
        <dbReference type="Proteomes" id="UP000037747"/>
    </source>
</evidence>